<dbReference type="EMBL" id="JARAOO010000001">
    <property type="protein sequence ID" value="KAJ7981597.1"/>
    <property type="molecule type" value="Genomic_DNA"/>
</dbReference>
<gene>
    <name evidence="4" type="ORF">O6P43_000839</name>
</gene>
<dbReference type="KEGG" id="qsa:O6P43_000839"/>
<dbReference type="Pfam" id="PF13639">
    <property type="entry name" value="zf-RING_2"/>
    <property type="match status" value="1"/>
</dbReference>
<name>A0AAD7QHF1_QUISA</name>
<dbReference type="InterPro" id="IPR051826">
    <property type="entry name" value="E3_ubiquitin-ligase_domain"/>
</dbReference>
<dbReference type="PANTHER" id="PTHR22765">
    <property type="entry name" value="RING FINGER AND PROTEASE ASSOCIATED DOMAIN-CONTAINING"/>
    <property type="match status" value="1"/>
</dbReference>
<reference evidence="4 5" key="1">
    <citation type="journal article" date="2023" name="Science">
        <title>Elucidation of the pathway for biosynthesis of saponin adjuvants from the soapbark tree.</title>
        <authorList>
            <person name="Reed J."/>
            <person name="Orme A."/>
            <person name="El-Demerdash A."/>
            <person name="Owen C."/>
            <person name="Martin L.B.B."/>
            <person name="Misra R.C."/>
            <person name="Kikuchi S."/>
            <person name="Rejzek M."/>
            <person name="Martin A.C."/>
            <person name="Harkess A."/>
            <person name="Leebens-Mack J."/>
            <person name="Louveau T."/>
            <person name="Stephenson M.J."/>
            <person name="Osbourn A."/>
        </authorList>
    </citation>
    <scope>NUCLEOTIDE SEQUENCE [LARGE SCALE GENOMIC DNA]</scope>
    <source>
        <strain evidence="4">S10</strain>
    </source>
</reference>
<dbReference type="Gene3D" id="3.30.40.10">
    <property type="entry name" value="Zinc/RING finger domain, C3HC4 (zinc finger)"/>
    <property type="match status" value="1"/>
</dbReference>
<dbReference type="InterPro" id="IPR001841">
    <property type="entry name" value="Znf_RING"/>
</dbReference>
<dbReference type="PANTHER" id="PTHR22765:SF348">
    <property type="entry name" value="OS09G0446275 PROTEIN"/>
    <property type="match status" value="1"/>
</dbReference>
<keyword evidence="1" id="KW-0863">Zinc-finger</keyword>
<evidence type="ECO:0000256" key="2">
    <source>
        <dbReference type="SAM" id="MobiDB-lite"/>
    </source>
</evidence>
<evidence type="ECO:0000313" key="5">
    <source>
        <dbReference type="Proteomes" id="UP001163823"/>
    </source>
</evidence>
<dbReference type="GO" id="GO:0006511">
    <property type="term" value="P:ubiquitin-dependent protein catabolic process"/>
    <property type="evidence" value="ECO:0007669"/>
    <property type="project" value="TreeGrafter"/>
</dbReference>
<protein>
    <submittedName>
        <fullName evidence="4">RING/U-box superfamily protein</fullName>
    </submittedName>
</protein>
<dbReference type="GO" id="GO:0061630">
    <property type="term" value="F:ubiquitin protein ligase activity"/>
    <property type="evidence" value="ECO:0007669"/>
    <property type="project" value="TreeGrafter"/>
</dbReference>
<feature type="region of interest" description="Disordered" evidence="2">
    <location>
        <begin position="1"/>
        <end position="35"/>
    </location>
</feature>
<organism evidence="4 5">
    <name type="scientific">Quillaja saponaria</name>
    <name type="common">Soap bark tree</name>
    <dbReference type="NCBI Taxonomy" id="32244"/>
    <lineage>
        <taxon>Eukaryota</taxon>
        <taxon>Viridiplantae</taxon>
        <taxon>Streptophyta</taxon>
        <taxon>Embryophyta</taxon>
        <taxon>Tracheophyta</taxon>
        <taxon>Spermatophyta</taxon>
        <taxon>Magnoliopsida</taxon>
        <taxon>eudicotyledons</taxon>
        <taxon>Gunneridae</taxon>
        <taxon>Pentapetalae</taxon>
        <taxon>rosids</taxon>
        <taxon>fabids</taxon>
        <taxon>Fabales</taxon>
        <taxon>Quillajaceae</taxon>
        <taxon>Quillaja</taxon>
    </lineage>
</organism>
<keyword evidence="1" id="KW-0479">Metal-binding</keyword>
<dbReference type="GO" id="GO:0008270">
    <property type="term" value="F:zinc ion binding"/>
    <property type="evidence" value="ECO:0007669"/>
    <property type="project" value="UniProtKB-KW"/>
</dbReference>
<keyword evidence="5" id="KW-1185">Reference proteome</keyword>
<evidence type="ECO:0000256" key="1">
    <source>
        <dbReference type="PROSITE-ProRule" id="PRU00175"/>
    </source>
</evidence>
<feature type="domain" description="RING-type" evidence="3">
    <location>
        <begin position="182"/>
        <end position="223"/>
    </location>
</feature>
<proteinExistence type="predicted"/>
<dbReference type="Proteomes" id="UP001163823">
    <property type="component" value="Chromosome 1"/>
</dbReference>
<keyword evidence="1" id="KW-0862">Zinc</keyword>
<dbReference type="AlphaFoldDB" id="A0AAD7QHF1"/>
<dbReference type="SMART" id="SM00184">
    <property type="entry name" value="RING"/>
    <property type="match status" value="1"/>
</dbReference>
<evidence type="ECO:0000259" key="3">
    <source>
        <dbReference type="PROSITE" id="PS50089"/>
    </source>
</evidence>
<dbReference type="InterPro" id="IPR013083">
    <property type="entry name" value="Znf_RING/FYVE/PHD"/>
</dbReference>
<accession>A0AAD7QHF1</accession>
<dbReference type="PROSITE" id="PS50089">
    <property type="entry name" value="ZF_RING_2"/>
    <property type="match status" value="1"/>
</dbReference>
<dbReference type="SUPFAM" id="SSF57850">
    <property type="entry name" value="RING/U-box"/>
    <property type="match status" value="1"/>
</dbReference>
<evidence type="ECO:0000313" key="4">
    <source>
        <dbReference type="EMBL" id="KAJ7981597.1"/>
    </source>
</evidence>
<sequence>MSSGNNNFSPFPRNWPTTGRGYGYDANTPNNSDSIEVPVFHRSRNFQATPDATVGAPDPWQPLPDRTITRLFSISSFPGQAYSRRPILIVGNDMGGGFSPRLREVMQETRPRFIDQPNMQGPTMDHDNYKLTENEQKKALEKLKKEIYNPVPKRLALSLYYRDNARNALKEREKNKEDGKNCAICLEDFEAGQEVMLTPCNHMFHEDCIVPWVKSQGQCPVCRFTICEKMKPSPPSFNNNNNNGNMAAATDIFSGDFVSVLRAMQGFHLDN</sequence>
<dbReference type="FunFam" id="3.30.40.10:FF:000468">
    <property type="entry name" value="RING/U-box superfamily protein"/>
    <property type="match status" value="1"/>
</dbReference>
<comment type="caution">
    <text evidence="4">The sequence shown here is derived from an EMBL/GenBank/DDBJ whole genome shotgun (WGS) entry which is preliminary data.</text>
</comment>